<organism evidence="1 2">
    <name type="scientific">Halobacillus shinanisalinarum</name>
    <dbReference type="NCBI Taxonomy" id="2932258"/>
    <lineage>
        <taxon>Bacteria</taxon>
        <taxon>Bacillati</taxon>
        <taxon>Bacillota</taxon>
        <taxon>Bacilli</taxon>
        <taxon>Bacillales</taxon>
        <taxon>Bacillaceae</taxon>
        <taxon>Halobacillus</taxon>
    </lineage>
</organism>
<proteinExistence type="predicted"/>
<dbReference type="EMBL" id="CP095074">
    <property type="protein sequence ID" value="UOQ93777.1"/>
    <property type="molecule type" value="Genomic_DNA"/>
</dbReference>
<dbReference type="InterPro" id="IPR022477">
    <property type="entry name" value="Spore_YqfC"/>
</dbReference>
<keyword evidence="2" id="KW-1185">Reference proteome</keyword>
<dbReference type="Proteomes" id="UP000831880">
    <property type="component" value="Chromosome"/>
</dbReference>
<dbReference type="InterPro" id="IPR022476">
    <property type="entry name" value="Spore_YabP/YqfC"/>
</dbReference>
<evidence type="ECO:0000313" key="2">
    <source>
        <dbReference type="Proteomes" id="UP000831880"/>
    </source>
</evidence>
<protein>
    <submittedName>
        <fullName evidence="1">Sporulation protein YqfC</fullName>
    </submittedName>
</protein>
<sequence>MVKWQKQLRSWVGRYFDLPSDVMLDLPRITTIGSIHAYIENHTGLLHFSDQEVRLKYRDGHISIKGKELRIKMMLKEELLLEGTLDTVEFFTEQEKGGK</sequence>
<name>A0ABY4H007_9BACI</name>
<gene>
    <name evidence="1" type="primary">yqfC</name>
    <name evidence="1" type="ORF">MUO14_01930</name>
</gene>
<dbReference type="Gene3D" id="2.60.40.2000">
    <property type="match status" value="1"/>
</dbReference>
<dbReference type="InterPro" id="IPR038705">
    <property type="entry name" value="YabP_sf"/>
</dbReference>
<dbReference type="NCBIfam" id="TIGR02856">
    <property type="entry name" value="spore_yqfC"/>
    <property type="match status" value="1"/>
</dbReference>
<accession>A0ABY4H007</accession>
<dbReference type="RefSeq" id="WP_244753390.1">
    <property type="nucleotide sequence ID" value="NZ_CP095074.1"/>
</dbReference>
<evidence type="ECO:0000313" key="1">
    <source>
        <dbReference type="EMBL" id="UOQ93777.1"/>
    </source>
</evidence>
<reference evidence="1 2" key="1">
    <citation type="submission" date="2022-04" db="EMBL/GenBank/DDBJ databases">
        <title>Halobacillus sp. isolated from saltern.</title>
        <authorList>
            <person name="Won M."/>
            <person name="Lee C.-M."/>
            <person name="Woen H.-Y."/>
            <person name="Kwon S.-W."/>
        </authorList>
    </citation>
    <scope>NUCLEOTIDE SEQUENCE [LARGE SCALE GENOMIC DNA]</scope>
    <source>
        <strain evidence="1 2">SSTM10-2</strain>
    </source>
</reference>
<dbReference type="Pfam" id="PF07873">
    <property type="entry name" value="YabP"/>
    <property type="match status" value="1"/>
</dbReference>